<dbReference type="Pfam" id="PF00173">
    <property type="entry name" value="Cyt-b5"/>
    <property type="match status" value="1"/>
</dbReference>
<evidence type="ECO:0000259" key="7">
    <source>
        <dbReference type="PROSITE" id="PS50255"/>
    </source>
</evidence>
<dbReference type="Gene3D" id="3.10.120.10">
    <property type="entry name" value="Cytochrome b5-like heme/steroid binding domain"/>
    <property type="match status" value="1"/>
</dbReference>
<keyword evidence="6" id="KW-0812">Transmembrane</keyword>
<keyword evidence="2" id="KW-0479">Metal-binding</keyword>
<evidence type="ECO:0000256" key="6">
    <source>
        <dbReference type="SAM" id="Phobius"/>
    </source>
</evidence>
<evidence type="ECO:0000313" key="8">
    <source>
        <dbReference type="EMBL" id="RCK54882.1"/>
    </source>
</evidence>
<dbReference type="AlphaFoldDB" id="A0A367XQ49"/>
<dbReference type="GO" id="GO:0016020">
    <property type="term" value="C:membrane"/>
    <property type="evidence" value="ECO:0007669"/>
    <property type="project" value="TreeGrafter"/>
</dbReference>
<keyword evidence="6" id="KW-0472">Membrane</keyword>
<feature type="transmembrane region" description="Helical" evidence="6">
    <location>
        <begin position="149"/>
        <end position="170"/>
    </location>
</feature>
<accession>A0A367XQ49</accession>
<evidence type="ECO:0000256" key="2">
    <source>
        <dbReference type="ARBA" id="ARBA00022723"/>
    </source>
</evidence>
<comment type="caution">
    <text evidence="8">The sequence shown here is derived from an EMBL/GenBank/DDBJ whole genome shotgun (WGS) entry which is preliminary data.</text>
</comment>
<dbReference type="InterPro" id="IPR036400">
    <property type="entry name" value="Cyt_B5-like_heme/steroid_sf"/>
</dbReference>
<reference evidence="8 9" key="1">
    <citation type="submission" date="2018-06" db="EMBL/GenBank/DDBJ databases">
        <title>Whole genome sequencing of Candida tropicalis (genome annotated by CSBL at Korea University).</title>
        <authorList>
            <person name="Ahn J."/>
        </authorList>
    </citation>
    <scope>NUCLEOTIDE SEQUENCE [LARGE SCALE GENOMIC DNA]</scope>
    <source>
        <strain evidence="8 9">ATCC 20962</strain>
    </source>
</reference>
<evidence type="ECO:0000313" key="9">
    <source>
        <dbReference type="Proteomes" id="UP000253472"/>
    </source>
</evidence>
<dbReference type="GO" id="GO:0046872">
    <property type="term" value="F:metal ion binding"/>
    <property type="evidence" value="ECO:0007669"/>
    <property type="project" value="UniProtKB-KW"/>
</dbReference>
<evidence type="ECO:0000256" key="3">
    <source>
        <dbReference type="ARBA" id="ARBA00023004"/>
    </source>
</evidence>
<dbReference type="SMART" id="SM01117">
    <property type="entry name" value="Cyt-b5"/>
    <property type="match status" value="1"/>
</dbReference>
<dbReference type="PRINTS" id="PR00363">
    <property type="entry name" value="CYTOCHROMEB5"/>
</dbReference>
<feature type="domain" description="Cytochrome b5 heme-binding" evidence="7">
    <location>
        <begin position="20"/>
        <end position="96"/>
    </location>
</feature>
<dbReference type="OrthoDB" id="260519at2759"/>
<dbReference type="PANTHER" id="PTHR19359">
    <property type="entry name" value="CYTOCHROME B5"/>
    <property type="match status" value="1"/>
</dbReference>
<keyword evidence="3" id="KW-0408">Iron</keyword>
<evidence type="ECO:0000256" key="4">
    <source>
        <dbReference type="ARBA" id="ARBA00038168"/>
    </source>
</evidence>
<dbReference type="SUPFAM" id="SSF55856">
    <property type="entry name" value="Cytochrome b5-like heme/steroid binding domain"/>
    <property type="match status" value="1"/>
</dbReference>
<evidence type="ECO:0000256" key="1">
    <source>
        <dbReference type="ARBA" id="ARBA00022617"/>
    </source>
</evidence>
<dbReference type="InterPro" id="IPR001199">
    <property type="entry name" value="Cyt_B5-like_heme/steroid-bd"/>
</dbReference>
<dbReference type="SMR" id="A0A367XQ49"/>
<protein>
    <submittedName>
        <fullName evidence="8">Cytochrome b5</fullName>
    </submittedName>
</protein>
<dbReference type="STRING" id="5486.A0A367XQ49"/>
<evidence type="ECO:0000256" key="5">
    <source>
        <dbReference type="SAM" id="MobiDB-lite"/>
    </source>
</evidence>
<keyword evidence="9" id="KW-1185">Reference proteome</keyword>
<comment type="similarity">
    <text evidence="4">Belongs to the cytochrome b5 family.</text>
</comment>
<keyword evidence="1" id="KW-0349">Heme</keyword>
<dbReference type="PROSITE" id="PS50255">
    <property type="entry name" value="CYTOCHROME_B5_2"/>
    <property type="match status" value="1"/>
</dbReference>
<dbReference type="GO" id="GO:0020037">
    <property type="term" value="F:heme binding"/>
    <property type="evidence" value="ECO:0007669"/>
    <property type="project" value="TreeGrafter"/>
</dbReference>
<feature type="region of interest" description="Disordered" evidence="5">
    <location>
        <begin position="117"/>
        <end position="141"/>
    </location>
</feature>
<dbReference type="InterPro" id="IPR050668">
    <property type="entry name" value="Cytochrome_b5"/>
</dbReference>
<dbReference type="PANTHER" id="PTHR19359:SF95">
    <property type="entry name" value="CYTOCHROME B5 TYPE B"/>
    <property type="match status" value="1"/>
</dbReference>
<dbReference type="Proteomes" id="UP000253472">
    <property type="component" value="Unassembled WGS sequence"/>
</dbReference>
<dbReference type="EMBL" id="QLNQ01000030">
    <property type="protein sequence ID" value="RCK54882.1"/>
    <property type="molecule type" value="Genomic_DNA"/>
</dbReference>
<sequence>MPYSQQLKDASLQRPLTTDYRIYSSEEIKRHDKPDDLWMVIYNKVYNLTNFSKIHPGDVEVLFDCGGTDGTEAFEDVGHSDYAYQMLRPYLIGELPQAEQKKYEKIPEFAIPEIDSNPSKEERNLGCIPKPRTKRKTRRKRKLKQQQQFSVRIIILGLLAIISFTLFLYIQRFRWVSI</sequence>
<proteinExistence type="inferred from homology"/>
<keyword evidence="6" id="KW-1133">Transmembrane helix</keyword>
<feature type="compositionally biased region" description="Basic residues" evidence="5">
    <location>
        <begin position="131"/>
        <end position="141"/>
    </location>
</feature>
<name>A0A367XQ49_9ASCO</name>
<organism evidence="8 9">
    <name type="scientific">Candida viswanathii</name>
    <dbReference type="NCBI Taxonomy" id="5486"/>
    <lineage>
        <taxon>Eukaryota</taxon>
        <taxon>Fungi</taxon>
        <taxon>Dikarya</taxon>
        <taxon>Ascomycota</taxon>
        <taxon>Saccharomycotina</taxon>
        <taxon>Pichiomycetes</taxon>
        <taxon>Debaryomycetaceae</taxon>
        <taxon>Candida/Lodderomyces clade</taxon>
        <taxon>Candida</taxon>
    </lineage>
</organism>
<gene>
    <name evidence="8" type="primary">CYB5_1</name>
    <name evidence="8" type="ORF">Cantr_04588</name>
</gene>